<dbReference type="EMBL" id="BOOY01000005">
    <property type="protein sequence ID" value="GIJ01729.1"/>
    <property type="molecule type" value="Genomic_DNA"/>
</dbReference>
<keyword evidence="5" id="KW-1185">Reference proteome</keyword>
<keyword evidence="1" id="KW-0808">Transferase</keyword>
<proteinExistence type="predicted"/>
<reference evidence="4" key="1">
    <citation type="submission" date="2021-01" db="EMBL/GenBank/DDBJ databases">
        <title>Whole genome shotgun sequence of Spirilliplanes yamanashiensis NBRC 15828.</title>
        <authorList>
            <person name="Komaki H."/>
            <person name="Tamura T."/>
        </authorList>
    </citation>
    <scope>NUCLEOTIDE SEQUENCE</scope>
    <source>
        <strain evidence="4">NBRC 15828</strain>
    </source>
</reference>
<dbReference type="PROSITE" id="PS51186">
    <property type="entry name" value="GNAT"/>
    <property type="match status" value="1"/>
</dbReference>
<evidence type="ECO:0000313" key="5">
    <source>
        <dbReference type="Proteomes" id="UP000652013"/>
    </source>
</evidence>
<evidence type="ECO:0000259" key="3">
    <source>
        <dbReference type="PROSITE" id="PS51186"/>
    </source>
</evidence>
<dbReference type="PANTHER" id="PTHR43877:SF2">
    <property type="entry name" value="AMINOALKYLPHOSPHONATE N-ACETYLTRANSFERASE-RELATED"/>
    <property type="match status" value="1"/>
</dbReference>
<keyword evidence="2" id="KW-0012">Acyltransferase</keyword>
<dbReference type="Pfam" id="PF13508">
    <property type="entry name" value="Acetyltransf_7"/>
    <property type="match status" value="1"/>
</dbReference>
<dbReference type="GO" id="GO:0016747">
    <property type="term" value="F:acyltransferase activity, transferring groups other than amino-acyl groups"/>
    <property type="evidence" value="ECO:0007669"/>
    <property type="project" value="InterPro"/>
</dbReference>
<dbReference type="CDD" id="cd04301">
    <property type="entry name" value="NAT_SF"/>
    <property type="match status" value="1"/>
</dbReference>
<dbReference type="InterPro" id="IPR000182">
    <property type="entry name" value="GNAT_dom"/>
</dbReference>
<dbReference type="InterPro" id="IPR050832">
    <property type="entry name" value="Bact_Acetyltransf"/>
</dbReference>
<organism evidence="4 5">
    <name type="scientific">Spirilliplanes yamanashiensis</name>
    <dbReference type="NCBI Taxonomy" id="42233"/>
    <lineage>
        <taxon>Bacteria</taxon>
        <taxon>Bacillati</taxon>
        <taxon>Actinomycetota</taxon>
        <taxon>Actinomycetes</taxon>
        <taxon>Micromonosporales</taxon>
        <taxon>Micromonosporaceae</taxon>
        <taxon>Spirilliplanes</taxon>
    </lineage>
</organism>
<name>A0A8J3Y596_9ACTN</name>
<sequence length="155" mass="16283">MDVVIAAATPADAGEIMTVQRAAYLTEGQRYGDVTIPPLTETADEVRAVIAGGAVVLVARAGHRLAGSVRGHVEGRDGLVGRLAVAPDLQGHGIGGRLLRAVEEALAGRVDRLELFTGATSHDNVRLYERHGYVVFDHRPSGAGPGLVFLEKKIG</sequence>
<evidence type="ECO:0000256" key="1">
    <source>
        <dbReference type="ARBA" id="ARBA00022679"/>
    </source>
</evidence>
<dbReference type="PANTHER" id="PTHR43877">
    <property type="entry name" value="AMINOALKYLPHOSPHONATE N-ACETYLTRANSFERASE-RELATED-RELATED"/>
    <property type="match status" value="1"/>
</dbReference>
<evidence type="ECO:0000256" key="2">
    <source>
        <dbReference type="ARBA" id="ARBA00023315"/>
    </source>
</evidence>
<accession>A0A8J3Y596</accession>
<dbReference type="Gene3D" id="3.40.630.30">
    <property type="match status" value="1"/>
</dbReference>
<feature type="domain" description="N-acetyltransferase" evidence="3">
    <location>
        <begin position="3"/>
        <end position="155"/>
    </location>
</feature>
<dbReference type="AlphaFoldDB" id="A0A8J3Y596"/>
<gene>
    <name evidence="4" type="ORF">Sya03_10810</name>
</gene>
<dbReference type="InterPro" id="IPR016181">
    <property type="entry name" value="Acyl_CoA_acyltransferase"/>
</dbReference>
<evidence type="ECO:0000313" key="4">
    <source>
        <dbReference type="EMBL" id="GIJ01729.1"/>
    </source>
</evidence>
<dbReference type="Proteomes" id="UP000652013">
    <property type="component" value="Unassembled WGS sequence"/>
</dbReference>
<comment type="caution">
    <text evidence="4">The sequence shown here is derived from an EMBL/GenBank/DDBJ whole genome shotgun (WGS) entry which is preliminary data.</text>
</comment>
<dbReference type="SUPFAM" id="SSF55729">
    <property type="entry name" value="Acyl-CoA N-acyltransferases (Nat)"/>
    <property type="match status" value="1"/>
</dbReference>
<protein>
    <submittedName>
        <fullName evidence="4">GCN5 family acetyltransferase</fullName>
    </submittedName>
</protein>
<dbReference type="RefSeq" id="WP_203937031.1">
    <property type="nucleotide sequence ID" value="NZ_BAAAGJ010000005.1"/>
</dbReference>